<name>A0A4U0Y2X3_9PEZI</name>
<protein>
    <submittedName>
        <fullName evidence="1">Uncharacterized protein</fullName>
    </submittedName>
</protein>
<dbReference type="EMBL" id="NAJQ01000016">
    <property type="protein sequence ID" value="TKA83116.1"/>
    <property type="molecule type" value="Genomic_DNA"/>
</dbReference>
<dbReference type="OrthoDB" id="5876363at2759"/>
<dbReference type="STRING" id="329884.A0A4U0Y2X3"/>
<gene>
    <name evidence="1" type="ORF">B0A55_00907</name>
</gene>
<evidence type="ECO:0000313" key="2">
    <source>
        <dbReference type="Proteomes" id="UP000309340"/>
    </source>
</evidence>
<sequence length="113" mass="12404">MQQANFARRSFAEKQLALNLAQFAGANKDLDLGRDQVENLVGALIAEAPSEVVEEFMAAENAADEKVRASVANKVIPPSPPNSDQTDVISAEQRRQLQMLQELIRRKLEGSKA</sequence>
<organism evidence="1 2">
    <name type="scientific">Friedmanniomyces simplex</name>
    <dbReference type="NCBI Taxonomy" id="329884"/>
    <lineage>
        <taxon>Eukaryota</taxon>
        <taxon>Fungi</taxon>
        <taxon>Dikarya</taxon>
        <taxon>Ascomycota</taxon>
        <taxon>Pezizomycotina</taxon>
        <taxon>Dothideomycetes</taxon>
        <taxon>Dothideomycetidae</taxon>
        <taxon>Mycosphaerellales</taxon>
        <taxon>Teratosphaeriaceae</taxon>
        <taxon>Friedmanniomyces</taxon>
    </lineage>
</organism>
<accession>A0A4U0Y2X3</accession>
<dbReference type="Proteomes" id="UP000309340">
    <property type="component" value="Unassembled WGS sequence"/>
</dbReference>
<proteinExistence type="predicted"/>
<evidence type="ECO:0000313" key="1">
    <source>
        <dbReference type="EMBL" id="TKA83116.1"/>
    </source>
</evidence>
<comment type="caution">
    <text evidence="1">The sequence shown here is derived from an EMBL/GenBank/DDBJ whole genome shotgun (WGS) entry which is preliminary data.</text>
</comment>
<dbReference type="AlphaFoldDB" id="A0A4U0Y2X3"/>
<keyword evidence="2" id="KW-1185">Reference proteome</keyword>
<reference evidence="1 2" key="1">
    <citation type="submission" date="2017-03" db="EMBL/GenBank/DDBJ databases">
        <title>Genomes of endolithic fungi from Antarctica.</title>
        <authorList>
            <person name="Coleine C."/>
            <person name="Masonjones S."/>
            <person name="Stajich J.E."/>
        </authorList>
    </citation>
    <scope>NUCLEOTIDE SEQUENCE [LARGE SCALE GENOMIC DNA]</scope>
    <source>
        <strain evidence="1 2">CCFEE 5184</strain>
    </source>
</reference>